<evidence type="ECO:0008006" key="4">
    <source>
        <dbReference type="Google" id="ProtNLM"/>
    </source>
</evidence>
<name>A0ABR9XAL7_9RHOB</name>
<dbReference type="Proteomes" id="UP000607796">
    <property type="component" value="Unassembled WGS sequence"/>
</dbReference>
<proteinExistence type="predicted"/>
<sequence>MKRFLAMTALTSVLATGAMAATEEQTNLINTYAPDVDVSMLTDDQVIQAMAVANSGDSDTQKRQGIETIAMRDAAPSTFSEEQMAQIEAYLPADRVVMLTGEQRGDALAIINGASTDDDIRAQLEALGEDITPALTPAEITRVETLAPDADLTVLTAEQVSKIRALIYTDENDAQLKGRLMDVVS</sequence>
<dbReference type="RefSeq" id="WP_194137921.1">
    <property type="nucleotide sequence ID" value="NZ_JADFFK010000041.1"/>
</dbReference>
<feature type="chain" id="PRO_5045835325" description="LTXXQ motif family protein" evidence="1">
    <location>
        <begin position="21"/>
        <end position="185"/>
    </location>
</feature>
<dbReference type="EMBL" id="JADFFK010000041">
    <property type="protein sequence ID" value="MBE9640659.1"/>
    <property type="molecule type" value="Genomic_DNA"/>
</dbReference>
<keyword evidence="3" id="KW-1185">Reference proteome</keyword>
<reference evidence="2 3" key="1">
    <citation type="journal article" date="2021" name="Int. J. Syst. Evol. Microbiol.">
        <title>Salipiger mangrovisoli sp. nov., isolated from mangrove soil and the proposal for the reclassification of Paraphaeobacter pallidus as Salipiger pallidus comb. nov.</title>
        <authorList>
            <person name="Du J."/>
            <person name="Liu Y."/>
            <person name="Pei T."/>
            <person name="Deng M.R."/>
            <person name="Zhu H."/>
        </authorList>
    </citation>
    <scope>NUCLEOTIDE SEQUENCE [LARGE SCALE GENOMIC DNA]</scope>
    <source>
        <strain evidence="2 3">6D45A</strain>
    </source>
</reference>
<organism evidence="2 3">
    <name type="scientific">Salipiger mangrovisoli</name>
    <dbReference type="NCBI Taxonomy" id="2865933"/>
    <lineage>
        <taxon>Bacteria</taxon>
        <taxon>Pseudomonadati</taxon>
        <taxon>Pseudomonadota</taxon>
        <taxon>Alphaproteobacteria</taxon>
        <taxon>Rhodobacterales</taxon>
        <taxon>Roseobacteraceae</taxon>
        <taxon>Salipiger</taxon>
    </lineage>
</organism>
<evidence type="ECO:0000256" key="1">
    <source>
        <dbReference type="SAM" id="SignalP"/>
    </source>
</evidence>
<gene>
    <name evidence="2" type="ORF">IQ782_27810</name>
</gene>
<feature type="signal peptide" evidence="1">
    <location>
        <begin position="1"/>
        <end position="20"/>
    </location>
</feature>
<evidence type="ECO:0000313" key="2">
    <source>
        <dbReference type="EMBL" id="MBE9640659.1"/>
    </source>
</evidence>
<keyword evidence="1" id="KW-0732">Signal</keyword>
<evidence type="ECO:0000313" key="3">
    <source>
        <dbReference type="Proteomes" id="UP000607796"/>
    </source>
</evidence>
<protein>
    <recommendedName>
        <fullName evidence="4">LTXXQ motif family protein</fullName>
    </recommendedName>
</protein>
<comment type="caution">
    <text evidence="2">The sequence shown here is derived from an EMBL/GenBank/DDBJ whole genome shotgun (WGS) entry which is preliminary data.</text>
</comment>
<accession>A0ABR9XAL7</accession>